<evidence type="ECO:0000256" key="1">
    <source>
        <dbReference type="ARBA" id="ARBA00007689"/>
    </source>
</evidence>
<organism evidence="3 4">
    <name type="scientific">Cellulomonas wangleii</name>
    <dbReference type="NCBI Taxonomy" id="2816956"/>
    <lineage>
        <taxon>Bacteria</taxon>
        <taxon>Bacillati</taxon>
        <taxon>Actinomycetota</taxon>
        <taxon>Actinomycetes</taxon>
        <taxon>Micrococcales</taxon>
        <taxon>Cellulomonadaceae</taxon>
        <taxon>Cellulomonas</taxon>
    </lineage>
</organism>
<keyword evidence="4" id="KW-1185">Reference proteome</keyword>
<proteinExistence type="inferred from homology"/>
<sequence>MSVIDDATGTATAAEIASIDEYNDRLVAADQWVLAGGLAAPWASTVVDATSDGPPLRTDGPFLETTEYVAGFWVVEAVDHATALGLATDASRACGRRVELRPFL</sequence>
<dbReference type="SUPFAM" id="SSF54909">
    <property type="entry name" value="Dimeric alpha+beta barrel"/>
    <property type="match status" value="1"/>
</dbReference>
<dbReference type="InterPro" id="IPR005545">
    <property type="entry name" value="YCII"/>
</dbReference>
<dbReference type="Proteomes" id="UP000677804">
    <property type="component" value="Chromosome"/>
</dbReference>
<comment type="similarity">
    <text evidence="1">Belongs to the YciI family.</text>
</comment>
<dbReference type="Pfam" id="PF03795">
    <property type="entry name" value="YCII"/>
    <property type="match status" value="1"/>
</dbReference>
<dbReference type="PANTHER" id="PTHR35174">
    <property type="entry name" value="BLL7171 PROTEIN-RELATED"/>
    <property type="match status" value="1"/>
</dbReference>
<accession>A0ABX8D9U7</accession>
<feature type="domain" description="YCII-related" evidence="2">
    <location>
        <begin position="10"/>
        <end position="90"/>
    </location>
</feature>
<name>A0ABX8D9U7_9CELL</name>
<gene>
    <name evidence="3" type="ORF">KG103_01315</name>
</gene>
<dbReference type="EMBL" id="CP074405">
    <property type="protein sequence ID" value="QVI64021.1"/>
    <property type="molecule type" value="Genomic_DNA"/>
</dbReference>
<dbReference type="Gene3D" id="3.30.70.1060">
    <property type="entry name" value="Dimeric alpha+beta barrel"/>
    <property type="match status" value="1"/>
</dbReference>
<evidence type="ECO:0000259" key="2">
    <source>
        <dbReference type="Pfam" id="PF03795"/>
    </source>
</evidence>
<evidence type="ECO:0000313" key="4">
    <source>
        <dbReference type="Proteomes" id="UP000677804"/>
    </source>
</evidence>
<dbReference type="PANTHER" id="PTHR35174:SF3">
    <property type="entry name" value="BLL7171 PROTEIN"/>
    <property type="match status" value="1"/>
</dbReference>
<evidence type="ECO:0000313" key="3">
    <source>
        <dbReference type="EMBL" id="QVI64021.1"/>
    </source>
</evidence>
<dbReference type="InterPro" id="IPR011008">
    <property type="entry name" value="Dimeric_a/b-barrel"/>
</dbReference>
<protein>
    <recommendedName>
        <fullName evidence="2">YCII-related domain-containing protein</fullName>
    </recommendedName>
</protein>
<reference evidence="3 4" key="1">
    <citation type="submission" date="2021-05" db="EMBL/GenBank/DDBJ databases">
        <title>Novel species in genus Cellulomonas.</title>
        <authorList>
            <person name="Zhang G."/>
        </authorList>
    </citation>
    <scope>NUCLEOTIDE SEQUENCE [LARGE SCALE GENOMIC DNA]</scope>
    <source>
        <strain evidence="4">zg-ZUI222</strain>
    </source>
</reference>